<evidence type="ECO:0000313" key="6">
    <source>
        <dbReference type="EMBL" id="GEL49073.1"/>
    </source>
</evidence>
<evidence type="ECO:0000313" key="7">
    <source>
        <dbReference type="Proteomes" id="UP000321800"/>
    </source>
</evidence>
<dbReference type="PROSITE" id="PS51186">
    <property type="entry name" value="GNAT"/>
    <property type="match status" value="1"/>
</dbReference>
<evidence type="ECO:0000256" key="3">
    <source>
        <dbReference type="ARBA" id="ARBA00023163"/>
    </source>
</evidence>
<dbReference type="CDD" id="cd04301">
    <property type="entry name" value="NAT_SF"/>
    <property type="match status" value="1"/>
</dbReference>
<dbReference type="GO" id="GO:0016747">
    <property type="term" value="F:acyltransferase activity, transferring groups other than amino-acyl groups"/>
    <property type="evidence" value="ECO:0007669"/>
    <property type="project" value="InterPro"/>
</dbReference>
<keyword evidence="1" id="KW-0805">Transcription regulation</keyword>
<organism evidence="6 7">
    <name type="scientific">Acetobacter tropicalis</name>
    <dbReference type="NCBI Taxonomy" id="104102"/>
    <lineage>
        <taxon>Bacteria</taxon>
        <taxon>Pseudomonadati</taxon>
        <taxon>Pseudomonadota</taxon>
        <taxon>Alphaproteobacteria</taxon>
        <taxon>Acetobacterales</taxon>
        <taxon>Acetobacteraceae</taxon>
        <taxon>Acetobacter</taxon>
    </lineage>
</organism>
<dbReference type="Pfam" id="PF01047">
    <property type="entry name" value="MarR"/>
    <property type="match status" value="1"/>
</dbReference>
<dbReference type="Gene3D" id="1.10.10.10">
    <property type="entry name" value="Winged helix-like DNA-binding domain superfamily/Winged helix DNA-binding domain"/>
    <property type="match status" value="1"/>
</dbReference>
<dbReference type="InterPro" id="IPR000182">
    <property type="entry name" value="GNAT_dom"/>
</dbReference>
<dbReference type="AlphaFoldDB" id="A0A511FIN0"/>
<evidence type="ECO:0000259" key="5">
    <source>
        <dbReference type="PROSITE" id="PS51186"/>
    </source>
</evidence>
<evidence type="ECO:0000259" key="4">
    <source>
        <dbReference type="PROSITE" id="PS50995"/>
    </source>
</evidence>
<feature type="domain" description="HTH marR-type" evidence="4">
    <location>
        <begin position="1"/>
        <end position="151"/>
    </location>
</feature>
<dbReference type="GO" id="GO:0003700">
    <property type="term" value="F:DNA-binding transcription factor activity"/>
    <property type="evidence" value="ECO:0007669"/>
    <property type="project" value="InterPro"/>
</dbReference>
<accession>A0A511FIN0</accession>
<proteinExistence type="predicted"/>
<dbReference type="EMBL" id="BJVR01000001">
    <property type="protein sequence ID" value="GEL49073.1"/>
    <property type="molecule type" value="Genomic_DNA"/>
</dbReference>
<evidence type="ECO:0000256" key="1">
    <source>
        <dbReference type="ARBA" id="ARBA00023015"/>
    </source>
</evidence>
<dbReference type="SMART" id="SM00347">
    <property type="entry name" value="HTH_MARR"/>
    <property type="match status" value="1"/>
</dbReference>
<dbReference type="SUPFAM" id="SSF55729">
    <property type="entry name" value="Acyl-CoA N-acyltransferases (Nat)"/>
    <property type="match status" value="1"/>
</dbReference>
<dbReference type="Gene3D" id="3.40.630.30">
    <property type="match status" value="1"/>
</dbReference>
<keyword evidence="2" id="KW-0238">DNA-binding</keyword>
<dbReference type="PANTHER" id="PTHR42756">
    <property type="entry name" value="TRANSCRIPTIONAL REGULATOR, MARR"/>
    <property type="match status" value="1"/>
</dbReference>
<dbReference type="Pfam" id="PF08445">
    <property type="entry name" value="FR47"/>
    <property type="match status" value="1"/>
</dbReference>
<dbReference type="InterPro" id="IPR000835">
    <property type="entry name" value="HTH_MarR-typ"/>
</dbReference>
<dbReference type="PROSITE" id="PS50995">
    <property type="entry name" value="HTH_MARR_2"/>
    <property type="match status" value="1"/>
</dbReference>
<comment type="caution">
    <text evidence="6">The sequence shown here is derived from an EMBL/GenBank/DDBJ whole genome shotgun (WGS) entry which is preliminary data.</text>
</comment>
<dbReference type="PANTHER" id="PTHR42756:SF1">
    <property type="entry name" value="TRANSCRIPTIONAL REPRESSOR OF EMRAB OPERON"/>
    <property type="match status" value="1"/>
</dbReference>
<dbReference type="RefSeq" id="WP_145912875.1">
    <property type="nucleotide sequence ID" value="NZ_BJVR01000001.1"/>
</dbReference>
<dbReference type="PRINTS" id="PR00598">
    <property type="entry name" value="HTHMARR"/>
</dbReference>
<dbReference type="InterPro" id="IPR016181">
    <property type="entry name" value="Acyl_CoA_acyltransferase"/>
</dbReference>
<dbReference type="InterPro" id="IPR013653">
    <property type="entry name" value="GCN5-like_dom"/>
</dbReference>
<gene>
    <name evidence="6" type="ORF">ATR01nite_01480</name>
</gene>
<dbReference type="SUPFAM" id="SSF46785">
    <property type="entry name" value="Winged helix' DNA-binding domain"/>
    <property type="match status" value="1"/>
</dbReference>
<protein>
    <recommendedName>
        <fullName evidence="8">GNAT family N-acetyltransferase</fullName>
    </recommendedName>
</protein>
<evidence type="ECO:0008006" key="8">
    <source>
        <dbReference type="Google" id="ProtNLM"/>
    </source>
</evidence>
<name>A0A511FIN0_9PROT</name>
<dbReference type="InterPro" id="IPR036390">
    <property type="entry name" value="WH_DNA-bd_sf"/>
</dbReference>
<keyword evidence="3" id="KW-0804">Transcription</keyword>
<dbReference type="Proteomes" id="UP000321800">
    <property type="component" value="Unassembled WGS sequence"/>
</dbReference>
<reference evidence="6 7" key="1">
    <citation type="submission" date="2019-07" db="EMBL/GenBank/DDBJ databases">
        <title>Whole genome shotgun sequence of Acetobacter tropicalis NBRC 16470.</title>
        <authorList>
            <person name="Hosoyama A."/>
            <person name="Uohara A."/>
            <person name="Ohji S."/>
            <person name="Ichikawa N."/>
        </authorList>
    </citation>
    <scope>NUCLEOTIDE SEQUENCE [LARGE SCALE GENOMIC DNA]</scope>
    <source>
        <strain evidence="6 7">NBRC 16470</strain>
    </source>
</reference>
<evidence type="ECO:0000256" key="2">
    <source>
        <dbReference type="ARBA" id="ARBA00023125"/>
    </source>
</evidence>
<dbReference type="GO" id="GO:0003677">
    <property type="term" value="F:DNA binding"/>
    <property type="evidence" value="ECO:0007669"/>
    <property type="project" value="UniProtKB-KW"/>
</dbReference>
<feature type="domain" description="N-acetyltransferase" evidence="5">
    <location>
        <begin position="259"/>
        <end position="386"/>
    </location>
</feature>
<dbReference type="InterPro" id="IPR036388">
    <property type="entry name" value="WH-like_DNA-bd_sf"/>
</dbReference>
<sequence>MTLATNCLHPAKMQQTIDAIRTFNRFYTRFIGALDAHFLGSRVSLSEARLLLEIAGNEPVQASALQAMLGLDRGYLSRMISRFEKHGWVSRDRSGQDGRSRPISLTAEGRALFADIDQRQHDEIAAVLTRLDQAGQQELASALTTARRLLSEASSPAGEARAARNVLDRPVWNALTGRQAALSRGNDVVGCFDPAISPFGAVREESAQNWDALVALADGAELWVMEKEQVAFPPQIRKVRSAECLQMVARDVPAEDCALSYCDLGEEDAGDMLALARLTAPGPFLPQTYRLGAFVGIRDQGRLVAMAGERLKPGNFTEVSGVCTHPDYRGRGYARFLMRVVARRILARGEQPFLHSYSSNTAAIALYAALGFEPHQTITATVIRKA</sequence>